<reference evidence="1 2" key="1">
    <citation type="journal article" date="2014" name="Environ. Microbiol.">
        <title>The nitrate-ammonifying and nosZ-carrying bacterium Bacillus vireti is a potent source and sink for nitric and nitrous oxide under high nitrate conditions.</title>
        <authorList>
            <person name="Mania D."/>
            <person name="Heylen K."/>
            <person name="van Spanning R.J."/>
            <person name="Frostegard A."/>
        </authorList>
    </citation>
    <scope>NUCLEOTIDE SEQUENCE [LARGE SCALE GENOMIC DNA]</scope>
    <source>
        <strain evidence="1 2">LMG 21834</strain>
    </source>
</reference>
<name>A0AB94ILN1_9BACI</name>
<dbReference type="Proteomes" id="UP000018877">
    <property type="component" value="Unassembled WGS sequence"/>
</dbReference>
<organism evidence="1 2">
    <name type="scientific">Neobacillus vireti LMG 21834</name>
    <dbReference type="NCBI Taxonomy" id="1131730"/>
    <lineage>
        <taxon>Bacteria</taxon>
        <taxon>Bacillati</taxon>
        <taxon>Bacillota</taxon>
        <taxon>Bacilli</taxon>
        <taxon>Bacillales</taxon>
        <taxon>Bacillaceae</taxon>
        <taxon>Neobacillus</taxon>
    </lineage>
</organism>
<dbReference type="AlphaFoldDB" id="A0AB94ILN1"/>
<gene>
    <name evidence="1" type="ORF">BAVI_15331</name>
</gene>
<dbReference type="RefSeq" id="WP_024029248.1">
    <property type="nucleotide sequence ID" value="NZ_ALAN01000084.1"/>
</dbReference>
<proteinExistence type="predicted"/>
<comment type="caution">
    <text evidence="1">The sequence shown here is derived from an EMBL/GenBank/DDBJ whole genome shotgun (WGS) entry which is preliminary data.</text>
</comment>
<sequence length="87" mass="10240">MSKKIGFILFLVIGLIFSFKANGINFNDNTQPYFKMKAFENAAKHPENINREKADLLYKARFGTPYERMKELENYKKQWSMSGRPNL</sequence>
<evidence type="ECO:0000313" key="2">
    <source>
        <dbReference type="Proteomes" id="UP000018877"/>
    </source>
</evidence>
<protein>
    <submittedName>
        <fullName evidence="1">Uncharacterized protein</fullName>
    </submittedName>
</protein>
<evidence type="ECO:0000313" key="1">
    <source>
        <dbReference type="EMBL" id="ETI67873.1"/>
    </source>
</evidence>
<keyword evidence="2" id="KW-1185">Reference proteome</keyword>
<dbReference type="EMBL" id="ALAN01000084">
    <property type="protein sequence ID" value="ETI67873.1"/>
    <property type="molecule type" value="Genomic_DNA"/>
</dbReference>
<accession>A0AB94ILN1</accession>